<dbReference type="PANTHER" id="PTHR43884:SF12">
    <property type="entry name" value="ISOVALERYL-COA DEHYDROGENASE, MITOCHONDRIAL-RELATED"/>
    <property type="match status" value="1"/>
</dbReference>
<evidence type="ECO:0000256" key="5">
    <source>
        <dbReference type="ARBA" id="ARBA00023002"/>
    </source>
</evidence>
<dbReference type="Pfam" id="PF02770">
    <property type="entry name" value="Acyl-CoA_dh_M"/>
    <property type="match status" value="1"/>
</dbReference>
<evidence type="ECO:0000259" key="7">
    <source>
        <dbReference type="Pfam" id="PF02770"/>
    </source>
</evidence>
<keyword evidence="3" id="KW-0285">Flavoprotein</keyword>
<dbReference type="EMBL" id="POQS01000003">
    <property type="protein sequence ID" value="PND33454.1"/>
    <property type="molecule type" value="Genomic_DNA"/>
</dbReference>
<keyword evidence="5" id="KW-0560">Oxidoreductase</keyword>
<reference evidence="9 10" key="1">
    <citation type="submission" date="2018-01" db="EMBL/GenBank/DDBJ databases">
        <title>The draft genome of an aniline degradation strain ANB-1.</title>
        <authorList>
            <person name="Zhang L."/>
            <person name="Jiang J."/>
        </authorList>
    </citation>
    <scope>NUCLEOTIDE SEQUENCE [LARGE SCALE GENOMIC DNA]</scope>
    <source>
        <strain evidence="9 10">ANB-1</strain>
    </source>
</reference>
<evidence type="ECO:0000256" key="1">
    <source>
        <dbReference type="ARBA" id="ARBA00001974"/>
    </source>
</evidence>
<evidence type="ECO:0000313" key="10">
    <source>
        <dbReference type="Proteomes" id="UP000235994"/>
    </source>
</evidence>
<evidence type="ECO:0000259" key="6">
    <source>
        <dbReference type="Pfam" id="PF00441"/>
    </source>
</evidence>
<dbReference type="InterPro" id="IPR009100">
    <property type="entry name" value="AcylCoA_DH/oxidase_NM_dom_sf"/>
</dbReference>
<dbReference type="PROSITE" id="PS00073">
    <property type="entry name" value="ACYL_COA_DH_2"/>
    <property type="match status" value="1"/>
</dbReference>
<dbReference type="FunFam" id="1.20.140.10:FF:000001">
    <property type="entry name" value="Acyl-CoA dehydrogenase"/>
    <property type="match status" value="1"/>
</dbReference>
<keyword evidence="4" id="KW-0274">FAD</keyword>
<dbReference type="Gene3D" id="1.10.540.10">
    <property type="entry name" value="Acyl-CoA dehydrogenase/oxidase, N-terminal domain"/>
    <property type="match status" value="1"/>
</dbReference>
<feature type="domain" description="Acyl-CoA dehydrogenase/oxidase N-terminal" evidence="8">
    <location>
        <begin position="11"/>
        <end position="121"/>
    </location>
</feature>
<protein>
    <submittedName>
        <fullName evidence="9">Acyl-CoA dehydrogenase</fullName>
    </submittedName>
</protein>
<dbReference type="SUPFAM" id="SSF47203">
    <property type="entry name" value="Acyl-CoA dehydrogenase C-terminal domain-like"/>
    <property type="match status" value="1"/>
</dbReference>
<dbReference type="InterPro" id="IPR036250">
    <property type="entry name" value="AcylCo_DH-like_C"/>
</dbReference>
<comment type="caution">
    <text evidence="9">The sequence shown here is derived from an EMBL/GenBank/DDBJ whole genome shotgun (WGS) entry which is preliminary data.</text>
</comment>
<dbReference type="PANTHER" id="PTHR43884">
    <property type="entry name" value="ACYL-COA DEHYDROGENASE"/>
    <property type="match status" value="1"/>
</dbReference>
<gene>
    <name evidence="9" type="ORF">C1I89_13320</name>
</gene>
<dbReference type="Gene3D" id="1.20.140.10">
    <property type="entry name" value="Butyryl-CoA Dehydrogenase, subunit A, domain 3"/>
    <property type="match status" value="1"/>
</dbReference>
<evidence type="ECO:0000256" key="4">
    <source>
        <dbReference type="ARBA" id="ARBA00022827"/>
    </source>
</evidence>
<dbReference type="InterPro" id="IPR046373">
    <property type="entry name" value="Acyl-CoA_Oxase/DH_mid-dom_sf"/>
</dbReference>
<keyword evidence="10" id="KW-1185">Reference proteome</keyword>
<evidence type="ECO:0000313" key="9">
    <source>
        <dbReference type="EMBL" id="PND33454.1"/>
    </source>
</evidence>
<evidence type="ECO:0000256" key="2">
    <source>
        <dbReference type="ARBA" id="ARBA00009347"/>
    </source>
</evidence>
<comment type="similarity">
    <text evidence="2">Belongs to the acyl-CoA dehydrogenase family.</text>
</comment>
<dbReference type="SUPFAM" id="SSF56645">
    <property type="entry name" value="Acyl-CoA dehydrogenase NM domain-like"/>
    <property type="match status" value="1"/>
</dbReference>
<proteinExistence type="inferred from homology"/>
<dbReference type="InterPro" id="IPR006089">
    <property type="entry name" value="Acyl-CoA_DH_CS"/>
</dbReference>
<dbReference type="RefSeq" id="WP_102773240.1">
    <property type="nucleotide sequence ID" value="NZ_POQS01000003.1"/>
</dbReference>
<accession>A0A2N8KJ30</accession>
<comment type="cofactor">
    <cofactor evidence="1">
        <name>FAD</name>
        <dbReference type="ChEBI" id="CHEBI:57692"/>
    </cofactor>
</comment>
<dbReference type="InterPro" id="IPR006091">
    <property type="entry name" value="Acyl-CoA_Oxase/DH_mid-dom"/>
</dbReference>
<dbReference type="Pfam" id="PF02771">
    <property type="entry name" value="Acyl-CoA_dh_N"/>
    <property type="match status" value="1"/>
</dbReference>
<dbReference type="GO" id="GO:0050660">
    <property type="term" value="F:flavin adenine dinucleotide binding"/>
    <property type="evidence" value="ECO:0007669"/>
    <property type="project" value="InterPro"/>
</dbReference>
<sequence>MADLDADGLGAEHALLRDNIRRFLKDRVNPLILQHETDKTFPFEVLGELRDFGYLGGYLPESSGGLGIDYLTWAVMMEEAGYCWLSLRALINGLNIVGGIIDAYGTDEQKDRFLHPLMRNERRTFVSISEPDVGSNVAEVKTRADKRGDRYVLNGGKLWVTNGMFADFGIVVARCFSDTCQGGLSLFLVEKAHTQFDVRPVDTMFVRSTGTAAFTFEDAEVPAANLLGQEGQGLRQILIGLNFGRLNVAMGAVGAAQCALDLSIDYARTRKQFGQPIGAYQLVQRHIVEMTMKTQAARALGYRAARAMQAGKSARIEGSVAKLYATEAAHQVANHALQVHGGIGYATDYPIERIFRDTRGGMIPEGTTEIQTLIIGREILGISALTNGERA</sequence>
<evidence type="ECO:0000256" key="3">
    <source>
        <dbReference type="ARBA" id="ARBA00022630"/>
    </source>
</evidence>
<dbReference type="AlphaFoldDB" id="A0A2N8KJ30"/>
<dbReference type="Gene3D" id="2.40.110.10">
    <property type="entry name" value="Butyryl-CoA Dehydrogenase, subunit A, domain 2"/>
    <property type="match status" value="1"/>
</dbReference>
<dbReference type="InterPro" id="IPR037069">
    <property type="entry name" value="AcylCoA_DH/ox_N_sf"/>
</dbReference>
<dbReference type="InterPro" id="IPR009075">
    <property type="entry name" value="AcylCo_DH/oxidase_C"/>
</dbReference>
<name>A0A2N8KJ30_9BURK</name>
<dbReference type="InterPro" id="IPR013786">
    <property type="entry name" value="AcylCoA_DH/ox_N"/>
</dbReference>
<organism evidence="9 10">
    <name type="scientific">Achromobacter pulmonis</name>
    <dbReference type="NCBI Taxonomy" id="1389932"/>
    <lineage>
        <taxon>Bacteria</taxon>
        <taxon>Pseudomonadati</taxon>
        <taxon>Pseudomonadota</taxon>
        <taxon>Betaproteobacteria</taxon>
        <taxon>Burkholderiales</taxon>
        <taxon>Alcaligenaceae</taxon>
        <taxon>Achromobacter</taxon>
    </lineage>
</organism>
<dbReference type="Proteomes" id="UP000235994">
    <property type="component" value="Unassembled WGS sequence"/>
</dbReference>
<dbReference type="Pfam" id="PF00441">
    <property type="entry name" value="Acyl-CoA_dh_1"/>
    <property type="match status" value="1"/>
</dbReference>
<feature type="domain" description="Acyl-CoA oxidase/dehydrogenase middle" evidence="7">
    <location>
        <begin position="127"/>
        <end position="218"/>
    </location>
</feature>
<evidence type="ECO:0000259" key="8">
    <source>
        <dbReference type="Pfam" id="PF02771"/>
    </source>
</evidence>
<dbReference type="GO" id="GO:0003995">
    <property type="term" value="F:acyl-CoA dehydrogenase activity"/>
    <property type="evidence" value="ECO:0007669"/>
    <property type="project" value="InterPro"/>
</dbReference>
<feature type="domain" description="Acyl-CoA dehydrogenase/oxidase C-terminal" evidence="6">
    <location>
        <begin position="231"/>
        <end position="379"/>
    </location>
</feature>